<dbReference type="PROSITE" id="PS50097">
    <property type="entry name" value="BTB"/>
    <property type="match status" value="1"/>
</dbReference>
<dbReference type="GO" id="GO:0003677">
    <property type="term" value="F:DNA binding"/>
    <property type="evidence" value="ECO:0007669"/>
    <property type="project" value="UniProtKB-KW"/>
</dbReference>
<keyword evidence="2" id="KW-0217">Developmental protein</keyword>
<feature type="compositionally biased region" description="Low complexity" evidence="15">
    <location>
        <begin position="421"/>
        <end position="442"/>
    </location>
</feature>
<dbReference type="InterPro" id="IPR036236">
    <property type="entry name" value="Znf_C2H2_sf"/>
</dbReference>
<keyword evidence="3" id="KW-0678">Repressor</keyword>
<evidence type="ECO:0000256" key="6">
    <source>
        <dbReference type="ARBA" id="ARBA00022771"/>
    </source>
</evidence>
<dbReference type="CDD" id="cd18333">
    <property type="entry name" value="BTB_POZ_ZBTB29_HIC1"/>
    <property type="match status" value="1"/>
</dbReference>
<evidence type="ECO:0000256" key="1">
    <source>
        <dbReference type="ARBA" id="ARBA00004123"/>
    </source>
</evidence>
<feature type="compositionally biased region" description="Low complexity" evidence="15">
    <location>
        <begin position="497"/>
        <end position="506"/>
    </location>
</feature>
<protein>
    <recommendedName>
        <fullName evidence="13">Hypermethylated in cancer 1 protein</fullName>
    </recommendedName>
</protein>
<dbReference type="Proteomes" id="UP001335648">
    <property type="component" value="Unassembled WGS sequence"/>
</dbReference>
<dbReference type="AlphaFoldDB" id="A0AAN8H732"/>
<feature type="domain" description="C2H2-type" evidence="17">
    <location>
        <begin position="569"/>
        <end position="596"/>
    </location>
</feature>
<evidence type="ECO:0000256" key="14">
    <source>
        <dbReference type="PROSITE-ProRule" id="PRU00042"/>
    </source>
</evidence>
<dbReference type="FunFam" id="3.30.160.60:FF:000746">
    <property type="entry name" value="hypermethylated in cancer 2 protein-like"/>
    <property type="match status" value="1"/>
</dbReference>
<evidence type="ECO:0000256" key="9">
    <source>
        <dbReference type="ARBA" id="ARBA00023125"/>
    </source>
</evidence>
<evidence type="ECO:0000256" key="5">
    <source>
        <dbReference type="ARBA" id="ARBA00022737"/>
    </source>
</evidence>
<keyword evidence="19" id="KW-1185">Reference proteome</keyword>
<comment type="caution">
    <text evidence="18">The sequence shown here is derived from an EMBL/GenBank/DDBJ whole genome shotgun (WGS) entry which is preliminary data.</text>
</comment>
<dbReference type="GO" id="GO:0008630">
    <property type="term" value="P:intrinsic apoptotic signaling pathway in response to DNA damage"/>
    <property type="evidence" value="ECO:0007669"/>
    <property type="project" value="UniProtKB-ARBA"/>
</dbReference>
<dbReference type="GO" id="GO:0005634">
    <property type="term" value="C:nucleus"/>
    <property type="evidence" value="ECO:0007669"/>
    <property type="project" value="UniProtKB-SubCell"/>
</dbReference>
<dbReference type="Pfam" id="PF00096">
    <property type="entry name" value="zf-C2H2"/>
    <property type="match status" value="4"/>
</dbReference>
<accession>A0AAN8H732</accession>
<evidence type="ECO:0000256" key="10">
    <source>
        <dbReference type="ARBA" id="ARBA00023163"/>
    </source>
</evidence>
<organism evidence="18 19">
    <name type="scientific">Champsocephalus esox</name>
    <name type="common">pike icefish</name>
    <dbReference type="NCBI Taxonomy" id="159716"/>
    <lineage>
        <taxon>Eukaryota</taxon>
        <taxon>Metazoa</taxon>
        <taxon>Chordata</taxon>
        <taxon>Craniata</taxon>
        <taxon>Vertebrata</taxon>
        <taxon>Euteleostomi</taxon>
        <taxon>Actinopterygii</taxon>
        <taxon>Neopterygii</taxon>
        <taxon>Teleostei</taxon>
        <taxon>Neoteleostei</taxon>
        <taxon>Acanthomorphata</taxon>
        <taxon>Eupercaria</taxon>
        <taxon>Perciformes</taxon>
        <taxon>Notothenioidei</taxon>
        <taxon>Channichthyidae</taxon>
        <taxon>Champsocephalus</taxon>
    </lineage>
</organism>
<dbReference type="FunFam" id="3.30.160.60:FF:000195">
    <property type="entry name" value="Hypermethylated in cancer 1 protein-like"/>
    <property type="match status" value="2"/>
</dbReference>
<keyword evidence="11" id="KW-0539">Nucleus</keyword>
<comment type="similarity">
    <text evidence="12">Belongs to the krueppel C2H2-type zinc-finger protein family. Hic subfamily.</text>
</comment>
<evidence type="ECO:0000256" key="12">
    <source>
        <dbReference type="ARBA" id="ARBA00060915"/>
    </source>
</evidence>
<dbReference type="PANTHER" id="PTHR24394:SF16">
    <property type="entry name" value="HYPERMETHYLATED IN CANCER 1 PROTEIN"/>
    <property type="match status" value="1"/>
</dbReference>
<feature type="domain" description="C2H2-type" evidence="17">
    <location>
        <begin position="457"/>
        <end position="484"/>
    </location>
</feature>
<evidence type="ECO:0000313" key="19">
    <source>
        <dbReference type="Proteomes" id="UP001335648"/>
    </source>
</evidence>
<feature type="domain" description="C2H2-type" evidence="17">
    <location>
        <begin position="625"/>
        <end position="652"/>
    </location>
</feature>
<proteinExistence type="inferred from homology"/>
<keyword evidence="5" id="KW-0677">Repeat</keyword>
<evidence type="ECO:0000256" key="2">
    <source>
        <dbReference type="ARBA" id="ARBA00022473"/>
    </source>
</evidence>
<evidence type="ECO:0000259" key="16">
    <source>
        <dbReference type="PROSITE" id="PS50097"/>
    </source>
</evidence>
<evidence type="ECO:0000256" key="15">
    <source>
        <dbReference type="SAM" id="MobiDB-lite"/>
    </source>
</evidence>
<name>A0AAN8H732_9TELE</name>
<evidence type="ECO:0000256" key="11">
    <source>
        <dbReference type="ARBA" id="ARBA00023242"/>
    </source>
</evidence>
<dbReference type="SMART" id="SM00355">
    <property type="entry name" value="ZnF_C2H2"/>
    <property type="match status" value="5"/>
</dbReference>
<dbReference type="PROSITE" id="PS00028">
    <property type="entry name" value="ZINC_FINGER_C2H2_1"/>
    <property type="match status" value="5"/>
</dbReference>
<keyword evidence="4" id="KW-0479">Metal-binding</keyword>
<evidence type="ECO:0000256" key="3">
    <source>
        <dbReference type="ARBA" id="ARBA00022491"/>
    </source>
</evidence>
<evidence type="ECO:0000256" key="4">
    <source>
        <dbReference type="ARBA" id="ARBA00022723"/>
    </source>
</evidence>
<dbReference type="InterPro" id="IPR000210">
    <property type="entry name" value="BTB/POZ_dom"/>
</dbReference>
<dbReference type="SMART" id="SM00225">
    <property type="entry name" value="BTB"/>
    <property type="match status" value="1"/>
</dbReference>
<evidence type="ECO:0000256" key="13">
    <source>
        <dbReference type="ARBA" id="ARBA00070813"/>
    </source>
</evidence>
<dbReference type="SUPFAM" id="SSF54695">
    <property type="entry name" value="POZ domain"/>
    <property type="match status" value="1"/>
</dbReference>
<feature type="domain" description="C2H2-type" evidence="17">
    <location>
        <begin position="541"/>
        <end position="568"/>
    </location>
</feature>
<comment type="subcellular location">
    <subcellularLocation>
        <location evidence="1">Nucleus</location>
    </subcellularLocation>
</comment>
<dbReference type="Gene3D" id="3.30.710.10">
    <property type="entry name" value="Potassium Channel Kv1.1, Chain A"/>
    <property type="match status" value="1"/>
</dbReference>
<feature type="compositionally biased region" description="Basic and acidic residues" evidence="15">
    <location>
        <begin position="408"/>
        <end position="420"/>
    </location>
</feature>
<feature type="region of interest" description="Disordered" evidence="15">
    <location>
        <begin position="485"/>
        <end position="506"/>
    </location>
</feature>
<dbReference type="Pfam" id="PF00651">
    <property type="entry name" value="BTB"/>
    <property type="match status" value="1"/>
</dbReference>
<dbReference type="GO" id="GO:0008270">
    <property type="term" value="F:zinc ion binding"/>
    <property type="evidence" value="ECO:0007669"/>
    <property type="project" value="UniProtKB-KW"/>
</dbReference>
<feature type="region of interest" description="Disordered" evidence="15">
    <location>
        <begin position="242"/>
        <end position="366"/>
    </location>
</feature>
<keyword evidence="9" id="KW-0238">DNA-binding</keyword>
<gene>
    <name evidence="18" type="ORF">CesoFtcFv8_006401</name>
</gene>
<evidence type="ECO:0000313" key="18">
    <source>
        <dbReference type="EMBL" id="KAK5904881.1"/>
    </source>
</evidence>
<reference evidence="18 19" key="1">
    <citation type="journal article" date="2023" name="Mol. Biol. Evol.">
        <title>Genomics of Secondarily Temperate Adaptation in the Only Non-Antarctic Icefish.</title>
        <authorList>
            <person name="Rivera-Colon A.G."/>
            <person name="Rayamajhi N."/>
            <person name="Minhas B.F."/>
            <person name="Madrigal G."/>
            <person name="Bilyk K.T."/>
            <person name="Yoon V."/>
            <person name="Hune M."/>
            <person name="Gregory S."/>
            <person name="Cheng C.H.C."/>
            <person name="Catchen J.M."/>
        </authorList>
    </citation>
    <scope>NUCLEOTIDE SEQUENCE [LARGE SCALE GENOMIC DNA]</scope>
    <source>
        <strain evidence="18">JC2023a</strain>
    </source>
</reference>
<evidence type="ECO:0000259" key="17">
    <source>
        <dbReference type="PROSITE" id="PS50157"/>
    </source>
</evidence>
<dbReference type="EMBL" id="JAULUE010002050">
    <property type="protein sequence ID" value="KAK5904881.1"/>
    <property type="molecule type" value="Genomic_DNA"/>
</dbReference>
<dbReference type="GO" id="GO:0009966">
    <property type="term" value="P:regulation of signal transduction"/>
    <property type="evidence" value="ECO:0007669"/>
    <property type="project" value="UniProtKB-ARBA"/>
</dbReference>
<dbReference type="InterPro" id="IPR013087">
    <property type="entry name" value="Znf_C2H2_type"/>
</dbReference>
<dbReference type="GO" id="GO:0000122">
    <property type="term" value="P:negative regulation of transcription by RNA polymerase II"/>
    <property type="evidence" value="ECO:0007669"/>
    <property type="project" value="UniProtKB-ARBA"/>
</dbReference>
<keyword evidence="8" id="KW-0805">Transcription regulation</keyword>
<dbReference type="Gene3D" id="3.30.160.60">
    <property type="entry name" value="Classic Zinc Finger"/>
    <property type="match status" value="5"/>
</dbReference>
<feature type="domain" description="BTB" evidence="16">
    <location>
        <begin position="51"/>
        <end position="114"/>
    </location>
</feature>
<dbReference type="FunFam" id="3.30.710.10:FF:000032">
    <property type="entry name" value="hypermethylated in cancer 2 protein-like"/>
    <property type="match status" value="1"/>
</dbReference>
<dbReference type="GO" id="GO:0000981">
    <property type="term" value="F:DNA-binding transcription factor activity, RNA polymerase II-specific"/>
    <property type="evidence" value="ECO:0007669"/>
    <property type="project" value="TreeGrafter"/>
</dbReference>
<feature type="compositionally biased region" description="Acidic residues" evidence="15">
    <location>
        <begin position="384"/>
        <end position="398"/>
    </location>
</feature>
<feature type="compositionally biased region" description="Polar residues" evidence="15">
    <location>
        <begin position="264"/>
        <end position="282"/>
    </location>
</feature>
<keyword evidence="7" id="KW-0862">Zinc</keyword>
<sequence>MIIKGDLDRMAEDIGHAGGGLKTMLDAMDVPSHARDLLLQLNSQRTKGFLCDVIIVVQNALFRAHKNILAASSLYLKSLVVHDNLINLDHEMVSPGVFRVILDYIYTGRLSEGEPTSPTEPNLGAVLAAASYLQLLDLVALCKKKLKRNGKYPPRPGPAFLPYPKMGPNSMGLGSGGRYRISTPVIQSCPPGGILNIHATRASPPEELVPHRIAIHAGELYAPTSIQGSQVFPSLQSALPAQLGRSAHPGRNCSPNHGLDLSKKSPNSQSQHTPSQSHLANSHNDEERDGNLSGRTSPMQGTNGRAFPSEKMDSTDQTSSLTPPPFPHINQALGPHLPHLHRHQGRDRYPCPPSPDTPTEGREAGRDMGNIYRWVKHEPLSYTAEDEDEDEDEEEGGENGDRHHNHHKAGEESEGADDKSGSGTEETGSSEGRPSPSGPMGRFHMPYEPESFGDNLYVCIPCDKGFPSSEQLNAHVETHTEEEQYCNSGGEMGNGNNGPKNMSGNTNGYGGLNSSNSLSHLESKSSQALNLGGIGEMMRPYRCSSCEKSYKDPATLRQHEKTHWLTRPYPCSICGKKFTQRGTMTRHMRSHLGLKPFACDSCGMRFTRQYRLTEHMRIHSGEKPYACQVCGGKFAQQRNLISHSKMHSSGGSAGGLTTDGKLKLDFAEGIYPLSKYAAEHLGLKQEKVNELLIQAQQQLVADAKVMESLYPLSKLAAEHLGIPLDKMDVMGQPLLPSLSDGRIIDRYSPS</sequence>
<keyword evidence="6 14" id="KW-0863">Zinc-finger</keyword>
<feature type="domain" description="C2H2-type" evidence="17">
    <location>
        <begin position="597"/>
        <end position="624"/>
    </location>
</feature>
<dbReference type="InterPro" id="IPR011333">
    <property type="entry name" value="SKP1/BTB/POZ_sf"/>
</dbReference>
<dbReference type="FunFam" id="3.30.160.60:FF:001289">
    <property type="entry name" value="Zinc finger protein 574"/>
    <property type="match status" value="1"/>
</dbReference>
<feature type="compositionally biased region" description="Polar residues" evidence="15">
    <location>
        <begin position="293"/>
        <end position="303"/>
    </location>
</feature>
<evidence type="ECO:0000256" key="8">
    <source>
        <dbReference type="ARBA" id="ARBA00023015"/>
    </source>
</evidence>
<dbReference type="PANTHER" id="PTHR24394">
    <property type="entry name" value="ZINC FINGER PROTEIN"/>
    <property type="match status" value="1"/>
</dbReference>
<keyword evidence="10" id="KW-0804">Transcription</keyword>
<dbReference type="SUPFAM" id="SSF57667">
    <property type="entry name" value="beta-beta-alpha zinc fingers"/>
    <property type="match status" value="3"/>
</dbReference>
<evidence type="ECO:0000256" key="7">
    <source>
        <dbReference type="ARBA" id="ARBA00022833"/>
    </source>
</evidence>
<feature type="region of interest" description="Disordered" evidence="15">
    <location>
        <begin position="381"/>
        <end position="447"/>
    </location>
</feature>
<dbReference type="PROSITE" id="PS50157">
    <property type="entry name" value="ZINC_FINGER_C2H2_2"/>
    <property type="match status" value="5"/>
</dbReference>